<dbReference type="InterPro" id="IPR014756">
    <property type="entry name" value="Ig_E-set"/>
</dbReference>
<feature type="signal peptide" evidence="3">
    <location>
        <begin position="1"/>
        <end position="37"/>
    </location>
</feature>
<dbReference type="RefSeq" id="WP_114127749.1">
    <property type="nucleotide sequence ID" value="NZ_QOUI01000011.1"/>
</dbReference>
<keyword evidence="2" id="KW-0624">Polysaccharide degradation</keyword>
<dbReference type="InterPro" id="IPR013783">
    <property type="entry name" value="Ig-like_fold"/>
</dbReference>
<dbReference type="InterPro" id="IPR008929">
    <property type="entry name" value="Chondroitin_lyas"/>
</dbReference>
<evidence type="ECO:0000256" key="2">
    <source>
        <dbReference type="ARBA" id="ARBA00023326"/>
    </source>
</evidence>
<dbReference type="SUPFAM" id="SSF49265">
    <property type="entry name" value="Fibronectin type III"/>
    <property type="match status" value="1"/>
</dbReference>
<feature type="chain" id="PRO_5017041321" description="Fibronectin type-III domain-containing protein" evidence="3">
    <location>
        <begin position="38"/>
        <end position="1164"/>
    </location>
</feature>
<dbReference type="GO" id="GO:0016798">
    <property type="term" value="F:hydrolase activity, acting on glycosyl bonds"/>
    <property type="evidence" value="ECO:0007669"/>
    <property type="project" value="UniProtKB-KW"/>
</dbReference>
<evidence type="ECO:0000259" key="4">
    <source>
        <dbReference type="PROSITE" id="PS50853"/>
    </source>
</evidence>
<keyword evidence="1" id="KW-0326">Glycosidase</keyword>
<keyword evidence="1" id="KW-0378">Hydrolase</keyword>
<dbReference type="Gene3D" id="2.60.40.10">
    <property type="entry name" value="Immunoglobulins"/>
    <property type="match status" value="3"/>
</dbReference>
<dbReference type="Proteomes" id="UP000252770">
    <property type="component" value="Unassembled WGS sequence"/>
</dbReference>
<dbReference type="Gene3D" id="1.50.10.100">
    <property type="entry name" value="Chondroitin AC/alginate lyase"/>
    <property type="match status" value="1"/>
</dbReference>
<dbReference type="SUPFAM" id="SSF81296">
    <property type="entry name" value="E set domains"/>
    <property type="match status" value="2"/>
</dbReference>
<dbReference type="GO" id="GO:0000272">
    <property type="term" value="P:polysaccharide catabolic process"/>
    <property type="evidence" value="ECO:0007669"/>
    <property type="project" value="UniProtKB-KW"/>
</dbReference>
<evidence type="ECO:0000313" key="6">
    <source>
        <dbReference type="Proteomes" id="UP000252770"/>
    </source>
</evidence>
<evidence type="ECO:0000313" key="5">
    <source>
        <dbReference type="EMBL" id="RCK68462.1"/>
    </source>
</evidence>
<dbReference type="Gene3D" id="2.60.120.260">
    <property type="entry name" value="Galactose-binding domain-like"/>
    <property type="match status" value="1"/>
</dbReference>
<dbReference type="SUPFAM" id="SSF48230">
    <property type="entry name" value="Chondroitin AC/alginate lyase"/>
    <property type="match status" value="1"/>
</dbReference>
<reference evidence="5 6" key="1">
    <citation type="submission" date="2018-07" db="EMBL/GenBank/DDBJ databases">
        <title>Desertimonas flava gen. nov. sp. nov.</title>
        <authorList>
            <person name="Liu S."/>
        </authorList>
    </citation>
    <scope>NUCLEOTIDE SEQUENCE [LARGE SCALE GENOMIC DNA]</scope>
    <source>
        <strain evidence="5 6">16Sb5-5</strain>
    </source>
</reference>
<keyword evidence="3" id="KW-0732">Signal</keyword>
<dbReference type="EMBL" id="QOUI01000011">
    <property type="protein sequence ID" value="RCK68462.1"/>
    <property type="molecule type" value="Genomic_DNA"/>
</dbReference>
<dbReference type="InterPro" id="IPR036116">
    <property type="entry name" value="FN3_sf"/>
</dbReference>
<name>A0A367YTW2_9ACTN</name>
<evidence type="ECO:0000256" key="1">
    <source>
        <dbReference type="ARBA" id="ARBA00023295"/>
    </source>
</evidence>
<dbReference type="PROSITE" id="PS50853">
    <property type="entry name" value="FN3"/>
    <property type="match status" value="1"/>
</dbReference>
<keyword evidence="6" id="KW-1185">Reference proteome</keyword>
<protein>
    <recommendedName>
        <fullName evidence="4">Fibronectin type-III domain-containing protein</fullName>
    </recommendedName>
</protein>
<feature type="domain" description="Fibronectin type-III" evidence="4">
    <location>
        <begin position="196"/>
        <end position="294"/>
    </location>
</feature>
<sequence>MPATPQPLLPRRARLATLVGAVLLALAAVLSPLPAAAVPPALTNGDFSEVGADGVPVGWGTWRPAGTATVTVDPDGGPSGGPAVSLTSTSGSTARIALTQRVPVDGQTARLLTLRGQVRGDGLTGGFSMVRVQGYDASGAVVLPVARGPYLTGTFDWRPFETTVELPATTARLSVEPMLDRSAGSISFADLTLGPADGRPRLEAGVTGAGVTELRWSFGEEAGEQVVGYRVHRAEGTQAPEPTEATVLRPAAAQTTADDTVRPGATYTYLVTARDAAGATVASTRPVTVTAPASFTSQQQIATLAAIDTGGTAHVAWSLPAGTPTAGLVLVHGGRSEPLSGDSGTVDVPAAPGDALRLERDGELLATASVGRDEHPRAVVDEAALQELRNHLRAGEPTVTGAWEALLGRLGGDGSAYPTNGSAGLYRARDAAFAFAVTGDEAWAQDAYRSAMAAEGFIVDRDTNLGLELGRAALLLAPVYDWSYAGLQEEQRAGLRDLVRRTADLFSTYHHDTLDGADKASNWVGVARTTELAMLLAARGDGDLGMYDERIGYLVDQVAQHLDAGYGDSGHTQEGWDYLHYTGLYMLPSAYLAQDAGIEVLDAHLTRPQWWNLALHVASSRPDGDVAQFGVAGPSGQVDGLFPLLFPITPDGALPGLKHLYDEVQGVDSQRRSFDGVHSLWAALYYPTTASGDPDDVTLPEARRALLDDEPGFYAFRNRLADADDTLVVTSNRNSRHKGWSAAETFSLSWMSHGTTWAGQGGKSWTSPQLWSKPLVDGQLEAYANQYETVRGEGRTVVSRAFEGQGGGYLELDGSANFGVQRALRKQVVDLAEGDASDAVVAIHDSFADDTEHRWDWQLRPETGVTIDVPDAAADGHPSFTLTDAAGTVLSGFVLGEGVEVTAQDGTLRLSRSGRTADFRVVLATSTEGPLRSRPGPDGTLVVDGRVVDLDRLDTAAPFPDEVPADGASSAPGRGVLSTDEGHDTGLRDGFFSLTADLWWGENASLVRLYENGEPLAVRRLTPSTPQAQRVVVEVAGRPDGRYTYTGELVNSRGSTPLAPVTVEVSDAAPGRPVLSHDDFDGDGSFRLTADLWWGTNATSYRFLEDGVEIGSGTLAADTPHAQRASVAVEDAEPGHHRYVVELANHAGTTRSELLEVEVRGPRR</sequence>
<dbReference type="AlphaFoldDB" id="A0A367YTW2"/>
<accession>A0A367YTW2</accession>
<dbReference type="CDD" id="cd00063">
    <property type="entry name" value="FN3"/>
    <property type="match status" value="1"/>
</dbReference>
<proteinExistence type="predicted"/>
<dbReference type="Gene3D" id="2.70.98.70">
    <property type="match status" value="1"/>
</dbReference>
<organism evidence="5 6">
    <name type="scientific">Desertihabitans brevis</name>
    <dbReference type="NCBI Taxonomy" id="2268447"/>
    <lineage>
        <taxon>Bacteria</taxon>
        <taxon>Bacillati</taxon>
        <taxon>Actinomycetota</taxon>
        <taxon>Actinomycetes</taxon>
        <taxon>Propionibacteriales</taxon>
        <taxon>Propionibacteriaceae</taxon>
        <taxon>Desertihabitans</taxon>
    </lineage>
</organism>
<gene>
    <name evidence="5" type="ORF">DT076_16255</name>
</gene>
<keyword evidence="2" id="KW-0119">Carbohydrate metabolism</keyword>
<dbReference type="InterPro" id="IPR003961">
    <property type="entry name" value="FN3_dom"/>
</dbReference>
<evidence type="ECO:0000256" key="3">
    <source>
        <dbReference type="SAM" id="SignalP"/>
    </source>
</evidence>
<comment type="caution">
    <text evidence="5">The sequence shown here is derived from an EMBL/GenBank/DDBJ whole genome shotgun (WGS) entry which is preliminary data.</text>
</comment>